<protein>
    <submittedName>
        <fullName evidence="2">Dienelactone hydrolase family protein</fullName>
    </submittedName>
</protein>
<dbReference type="InterPro" id="IPR002925">
    <property type="entry name" value="Dienelactn_hydro"/>
</dbReference>
<dbReference type="Gene3D" id="3.40.50.1820">
    <property type="entry name" value="alpha/beta hydrolase"/>
    <property type="match status" value="1"/>
</dbReference>
<dbReference type="InterPro" id="IPR029058">
    <property type="entry name" value="AB_hydrolase_fold"/>
</dbReference>
<dbReference type="EMBL" id="CP062941">
    <property type="protein sequence ID" value="QOL50080.1"/>
    <property type="molecule type" value="Genomic_DNA"/>
</dbReference>
<dbReference type="GO" id="GO:0016787">
    <property type="term" value="F:hydrolase activity"/>
    <property type="evidence" value="ECO:0007669"/>
    <property type="project" value="UniProtKB-KW"/>
</dbReference>
<dbReference type="AlphaFoldDB" id="A0A7L9U5G2"/>
<sequence length="298" mass="31881">MKDLVQDGDSLVGASSFEDGVDRRVFLKVAVGGAASSAFAAAALPVTAQTLVQTDTTGLSAGDHIIVINGQDVPVYRAQPEGKTNPPVILVISEIFGVHEHIKDVARRFARAGYMAVAPDLFVRAGDAGKVANIADLMRDIVGKTPDAQVMSDLDTVVTWAKQRGGDTERLGITGFCWGGRITWLYAAHNPKVKAGVAWYGRLVGDATANSPKHPIDIAANLKTPVLGLYGGKDTGIPLDTVNRMKAELAKGNSKSEFVVYPDAGHAFHADYRPSYNEADAKDGWRRALDWFRSHGVV</sequence>
<gene>
    <name evidence="2" type="ORF">LPB04_01775</name>
</gene>
<keyword evidence="2" id="KW-0378">Hydrolase</keyword>
<proteinExistence type="predicted"/>
<dbReference type="SUPFAM" id="SSF53474">
    <property type="entry name" value="alpha/beta-Hydrolases"/>
    <property type="match status" value="1"/>
</dbReference>
<evidence type="ECO:0000313" key="3">
    <source>
        <dbReference type="Proteomes" id="UP000593875"/>
    </source>
</evidence>
<keyword evidence="3" id="KW-1185">Reference proteome</keyword>
<dbReference type="PANTHER" id="PTHR46623">
    <property type="entry name" value="CARBOXYMETHYLENEBUTENOLIDASE-RELATED"/>
    <property type="match status" value="1"/>
</dbReference>
<reference evidence="2 3" key="1">
    <citation type="submission" date="2020-10" db="EMBL/GenBank/DDBJ databases">
        <title>Genome sequencing of Massilia sp. LPB0304.</title>
        <authorList>
            <person name="Kim J."/>
        </authorList>
    </citation>
    <scope>NUCLEOTIDE SEQUENCE [LARGE SCALE GENOMIC DNA]</scope>
    <source>
        <strain evidence="2 3">LPB0304</strain>
    </source>
</reference>
<evidence type="ECO:0000313" key="2">
    <source>
        <dbReference type="EMBL" id="QOL50080.1"/>
    </source>
</evidence>
<accession>A0A7L9U5G2</accession>
<name>A0A7L9U5G2_9BURK</name>
<feature type="domain" description="Dienelactone hydrolase" evidence="1">
    <location>
        <begin position="75"/>
        <end position="295"/>
    </location>
</feature>
<dbReference type="RefSeq" id="WP_193687104.1">
    <property type="nucleotide sequence ID" value="NZ_CP062941.1"/>
</dbReference>
<dbReference type="InterPro" id="IPR006311">
    <property type="entry name" value="TAT_signal"/>
</dbReference>
<dbReference type="Proteomes" id="UP000593875">
    <property type="component" value="Chromosome"/>
</dbReference>
<dbReference type="PANTHER" id="PTHR46623:SF6">
    <property type="entry name" value="ALPHA_BETA-HYDROLASES SUPERFAMILY PROTEIN"/>
    <property type="match status" value="1"/>
</dbReference>
<dbReference type="KEGG" id="mlir:LPB04_01775"/>
<dbReference type="Pfam" id="PF01738">
    <property type="entry name" value="DLH"/>
    <property type="match status" value="1"/>
</dbReference>
<organism evidence="2 3">
    <name type="scientific">Massilia litorea</name>
    <dbReference type="NCBI Taxonomy" id="2769491"/>
    <lineage>
        <taxon>Bacteria</taxon>
        <taxon>Pseudomonadati</taxon>
        <taxon>Pseudomonadota</taxon>
        <taxon>Betaproteobacteria</taxon>
        <taxon>Burkholderiales</taxon>
        <taxon>Oxalobacteraceae</taxon>
        <taxon>Telluria group</taxon>
        <taxon>Massilia</taxon>
    </lineage>
</organism>
<evidence type="ECO:0000259" key="1">
    <source>
        <dbReference type="Pfam" id="PF01738"/>
    </source>
</evidence>
<dbReference type="InterPro" id="IPR051049">
    <property type="entry name" value="Dienelactone_hydrolase-like"/>
</dbReference>
<dbReference type="PROSITE" id="PS51318">
    <property type="entry name" value="TAT"/>
    <property type="match status" value="1"/>
</dbReference>